<evidence type="ECO:0000313" key="3">
    <source>
        <dbReference type="Proteomes" id="UP000887013"/>
    </source>
</evidence>
<feature type="compositionally biased region" description="Polar residues" evidence="1">
    <location>
        <begin position="110"/>
        <end position="123"/>
    </location>
</feature>
<keyword evidence="3" id="KW-1185">Reference proteome</keyword>
<organism evidence="2 3">
    <name type="scientific">Nephila pilipes</name>
    <name type="common">Giant wood spider</name>
    <name type="synonym">Nephila maculata</name>
    <dbReference type="NCBI Taxonomy" id="299642"/>
    <lineage>
        <taxon>Eukaryota</taxon>
        <taxon>Metazoa</taxon>
        <taxon>Ecdysozoa</taxon>
        <taxon>Arthropoda</taxon>
        <taxon>Chelicerata</taxon>
        <taxon>Arachnida</taxon>
        <taxon>Araneae</taxon>
        <taxon>Araneomorphae</taxon>
        <taxon>Entelegynae</taxon>
        <taxon>Araneoidea</taxon>
        <taxon>Nephilidae</taxon>
        <taxon>Nephila</taxon>
    </lineage>
</organism>
<feature type="region of interest" description="Disordered" evidence="1">
    <location>
        <begin position="81"/>
        <end position="123"/>
    </location>
</feature>
<sequence length="144" mass="16479">MVHDSLLFPRLLDKEFTEKLCISELVAHIIRLSSPETAIDQKRDTLAICTAYDHYVQHLVIYTHSSFSFLFKDSENLREESSGISTNATAEHDKHWRSAAPETKDPLIDPNQNLSFRTSFPSPRQINDAEKEFFPRVCGKTSPL</sequence>
<dbReference type="EMBL" id="BMAW01046831">
    <property type="protein sequence ID" value="GFS57512.1"/>
    <property type="molecule type" value="Genomic_DNA"/>
</dbReference>
<dbReference type="Proteomes" id="UP000887013">
    <property type="component" value="Unassembled WGS sequence"/>
</dbReference>
<proteinExistence type="predicted"/>
<gene>
    <name evidence="2" type="ORF">NPIL_212741</name>
</gene>
<dbReference type="AlphaFoldDB" id="A0A8X6ISG1"/>
<name>A0A8X6ISG1_NEPPI</name>
<feature type="compositionally biased region" description="Basic and acidic residues" evidence="1">
    <location>
        <begin position="90"/>
        <end position="107"/>
    </location>
</feature>
<reference evidence="2" key="1">
    <citation type="submission" date="2020-08" db="EMBL/GenBank/DDBJ databases">
        <title>Multicomponent nature underlies the extraordinary mechanical properties of spider dragline silk.</title>
        <authorList>
            <person name="Kono N."/>
            <person name="Nakamura H."/>
            <person name="Mori M."/>
            <person name="Yoshida Y."/>
            <person name="Ohtoshi R."/>
            <person name="Malay A.D."/>
            <person name="Moran D.A.P."/>
            <person name="Tomita M."/>
            <person name="Numata K."/>
            <person name="Arakawa K."/>
        </authorList>
    </citation>
    <scope>NUCLEOTIDE SEQUENCE</scope>
</reference>
<comment type="caution">
    <text evidence="2">The sequence shown here is derived from an EMBL/GenBank/DDBJ whole genome shotgun (WGS) entry which is preliminary data.</text>
</comment>
<evidence type="ECO:0000313" key="2">
    <source>
        <dbReference type="EMBL" id="GFS57512.1"/>
    </source>
</evidence>
<evidence type="ECO:0000256" key="1">
    <source>
        <dbReference type="SAM" id="MobiDB-lite"/>
    </source>
</evidence>
<protein>
    <submittedName>
        <fullName evidence="2">Uncharacterized protein</fullName>
    </submittedName>
</protein>
<accession>A0A8X6ISG1</accession>